<dbReference type="SMART" id="SM00315">
    <property type="entry name" value="RGS"/>
    <property type="match status" value="1"/>
</dbReference>
<comment type="similarity">
    <text evidence="3">Belongs to the sorting nexin family.</text>
</comment>
<proteinExistence type="inferred from homology"/>
<keyword evidence="4" id="KW-0813">Transport</keyword>
<feature type="region of interest" description="Disordered" evidence="11">
    <location>
        <begin position="67"/>
        <end position="129"/>
    </location>
</feature>
<dbReference type="GO" id="GO:0035091">
    <property type="term" value="F:phosphatidylinositol binding"/>
    <property type="evidence" value="ECO:0007669"/>
    <property type="project" value="InterPro"/>
</dbReference>
<feature type="compositionally biased region" description="Low complexity" evidence="11">
    <location>
        <begin position="201"/>
        <end position="220"/>
    </location>
</feature>
<dbReference type="InterPro" id="IPR001683">
    <property type="entry name" value="PX_dom"/>
</dbReference>
<dbReference type="PANTHER" id="PTHR22775:SF3">
    <property type="entry name" value="SORTING NEXIN-13"/>
    <property type="match status" value="1"/>
</dbReference>
<dbReference type="GeneID" id="109263787"/>
<evidence type="ECO:0000256" key="2">
    <source>
        <dbReference type="ARBA" id="ARBA00004220"/>
    </source>
</evidence>
<evidence type="ECO:0000256" key="12">
    <source>
        <dbReference type="SAM" id="Phobius"/>
    </source>
</evidence>
<dbReference type="Pfam" id="PF00615">
    <property type="entry name" value="RGS"/>
    <property type="match status" value="1"/>
</dbReference>
<feature type="domain" description="RGS" evidence="13">
    <location>
        <begin position="659"/>
        <end position="782"/>
    </location>
</feature>
<evidence type="ECO:0000259" key="15">
    <source>
        <dbReference type="PROSITE" id="PS51207"/>
    </source>
</evidence>
<dbReference type="FunFam" id="3.30.1520.10:FF:000014">
    <property type="entry name" value="Sorting nexin 13"/>
    <property type="match status" value="1"/>
</dbReference>
<feature type="region of interest" description="Disordered" evidence="11">
    <location>
        <begin position="148"/>
        <end position="225"/>
    </location>
</feature>
<sequence>MPVSILQPVAHPKRGLADDWLRTKESFCQSSRREGLREEQFQIIFNPRPWREPSLRVLFGRRCAKEMPEGSLSTGHLPPSSREARGPQRHQSKARPLPILLHPRAGLRRRAAEDDPTRRASAPAPGLASHWAPSLLPAIASYPGNPALEASPRWPSGPRGARLRFPTRRRHGDGHESPAAPAPTNGSARRRETRTSLFQDGGASVASSRAGGKPAKPSKAAARETTEGAVSAVGGGSGSFRCCYGCCHAARLGRSSLPRGVIMLTETSLSIWGWGSLGIVLSLITFGPFVIFYLAFYILCFVGGGFVVTLLFGKTNSEKYLEQCEHSFLPPTSTGIPKCLEEMKREARTIKIDRRLTGANIIDEPLQQVIQFSLRDYVQYWYYTLSDDESFLLEIRQTLQNALIQFATSWWTCGFISWWICGLFPPFGYYEEWSKEIDWQPYFTTRIVDDFGTHLRVFRKAQQKITEKDDQAKGTAEDLVDTFFEVEVEMEKDVCRDLVCTSPKDEEGFLRDLCEVLLYLLLPPGDFQNKIMRYFVREILARGVLLPLINQLSDPDYINQYIIWMIRDSNCNYEAFMNIIKLSDNIGELEAVRDKAVEELQYLRSLDTVGDDINTIKNQINSLLFVKKVCDSRIQRLQSGKEINTVKLAANFGKLCTVPLDSILVDNVALQFFMDYMQQTGGQAHLFFWMTVEGYRVTAQQQLEVLLSRQKDGKHQTNQTKGLLRAAAVGIYEQYLSEKASPRVTVDDYLVAKLADTLNHEDPTPEIFDDIQRKVYELMLRDERFYPSFRQNALYVRMLAELDMLKDPSFRGSDDGDGESFNGSPTGSINLSLDDLSNVSSDDSVQLHAYISDTGVCNDHGKTYALYAITVHRRGLNSEEMWKTYRRYSDFHDFHMRITEQFENLSSILKLPGKKTFNNMDRDFLEKRKKDLNAYLQLLLTPEMMKASPALAHYVYDFLENKAYSKGKGDFARKMDTFVNPLRNSMRNVSNAVKSLPDSLAEGMTKMSDNMGKMSERLGQDIKQSFFKVPPLIPKTDSDPEHCRVSAQLDDTVDDNIPLRVMLLLMDEVFDLKERNQWLRRNIKNLLQQLIRATYGDTINRKIVDHVDWMTSPEQVADLVKRFRDAFWPNGILAETVPCRDKAIRMRTRVAGKTKLLSIMPDELKHIIGAETTRKGILRVFEMFQHNQLNRRMVYVFLEGFLETLFPQYKFRELFNKLHSRSKQIQKYKQKLQTTQAPSLQKR</sequence>
<dbReference type="SUPFAM" id="SSF64268">
    <property type="entry name" value="PX domain"/>
    <property type="match status" value="1"/>
</dbReference>
<gene>
    <name evidence="17" type="primary">SNX13</name>
</gene>
<feature type="transmembrane region" description="Helical" evidence="12">
    <location>
        <begin position="261"/>
        <end position="284"/>
    </location>
</feature>
<evidence type="ECO:0000256" key="10">
    <source>
        <dbReference type="ARBA" id="ARBA00071929"/>
    </source>
</evidence>
<keyword evidence="5" id="KW-0734">Signal transduction inhibitor</keyword>
<dbReference type="KEGG" id="ppad:109263787"/>
<dbReference type="GO" id="GO:0015031">
    <property type="term" value="P:protein transport"/>
    <property type="evidence" value="ECO:0007669"/>
    <property type="project" value="UniProtKB-KW"/>
</dbReference>
<comment type="subcellular location">
    <subcellularLocation>
        <location evidence="2">Early endosome membrane</location>
        <topology evidence="2">Peripheral membrane protein</topology>
    </subcellularLocation>
    <subcellularLocation>
        <location evidence="1">Endosome membrane</location>
        <topology evidence="1">Peripheral membrane protein</topology>
        <orientation evidence="1">Cytoplasmic side</orientation>
    </subcellularLocation>
</comment>
<dbReference type="Pfam" id="PF08628">
    <property type="entry name" value="Nexin_C"/>
    <property type="match status" value="1"/>
</dbReference>
<name>A0A9V1FAZ3_PANPR</name>
<dbReference type="GO" id="GO:0031901">
    <property type="term" value="C:early endosome membrane"/>
    <property type="evidence" value="ECO:0007669"/>
    <property type="project" value="UniProtKB-SubCell"/>
</dbReference>
<dbReference type="AlphaFoldDB" id="A0A9V1FAZ3"/>
<dbReference type="FunFam" id="1.10.167.10:FF:000007">
    <property type="entry name" value="sorting nexin-13 isoform X1"/>
    <property type="match status" value="1"/>
</dbReference>
<feature type="domain" description="PX" evidence="14">
    <location>
        <begin position="845"/>
        <end position="966"/>
    </location>
</feature>
<evidence type="ECO:0000256" key="3">
    <source>
        <dbReference type="ARBA" id="ARBA00010883"/>
    </source>
</evidence>
<keyword evidence="8" id="KW-0446">Lipid-binding</keyword>
<dbReference type="PANTHER" id="PTHR22775">
    <property type="entry name" value="SORTING NEXIN"/>
    <property type="match status" value="1"/>
</dbReference>
<keyword evidence="7" id="KW-0653">Protein transport</keyword>
<dbReference type="Gene3D" id="3.30.1520.10">
    <property type="entry name" value="Phox-like domain"/>
    <property type="match status" value="1"/>
</dbReference>
<dbReference type="InterPro" id="IPR016137">
    <property type="entry name" value="RGS"/>
</dbReference>
<dbReference type="PROSITE" id="PS50132">
    <property type="entry name" value="RGS"/>
    <property type="match status" value="1"/>
</dbReference>
<evidence type="ECO:0000256" key="11">
    <source>
        <dbReference type="SAM" id="MobiDB-lite"/>
    </source>
</evidence>
<dbReference type="OrthoDB" id="5772781at2759"/>
<evidence type="ECO:0000313" key="17">
    <source>
        <dbReference type="RefSeq" id="XP_019299072.1"/>
    </source>
</evidence>
<dbReference type="SMART" id="SM00313">
    <property type="entry name" value="PXA"/>
    <property type="match status" value="1"/>
</dbReference>
<protein>
    <recommendedName>
        <fullName evidence="10">Sorting nexin-13</fullName>
    </recommendedName>
</protein>
<evidence type="ECO:0000256" key="4">
    <source>
        <dbReference type="ARBA" id="ARBA00022448"/>
    </source>
</evidence>
<keyword evidence="9 12" id="KW-0472">Membrane</keyword>
<accession>A0A9V1FAZ3</accession>
<feature type="domain" description="PXA" evidence="15">
    <location>
        <begin position="359"/>
        <end position="570"/>
    </location>
</feature>
<evidence type="ECO:0000256" key="5">
    <source>
        <dbReference type="ARBA" id="ARBA00022700"/>
    </source>
</evidence>
<keyword evidence="16" id="KW-1185">Reference proteome</keyword>
<dbReference type="InterPro" id="IPR003114">
    <property type="entry name" value="Phox_assoc"/>
</dbReference>
<dbReference type="Pfam" id="PF00787">
    <property type="entry name" value="PX"/>
    <property type="match status" value="1"/>
</dbReference>
<dbReference type="Pfam" id="PF02194">
    <property type="entry name" value="PXA"/>
    <property type="match status" value="2"/>
</dbReference>
<evidence type="ECO:0000256" key="6">
    <source>
        <dbReference type="ARBA" id="ARBA00022753"/>
    </source>
</evidence>
<dbReference type="PROSITE" id="PS51207">
    <property type="entry name" value="PXA"/>
    <property type="match status" value="1"/>
</dbReference>
<dbReference type="CDD" id="cd08719">
    <property type="entry name" value="RGS_SNX13"/>
    <property type="match status" value="1"/>
</dbReference>
<evidence type="ECO:0000256" key="7">
    <source>
        <dbReference type="ARBA" id="ARBA00022927"/>
    </source>
</evidence>
<evidence type="ECO:0000259" key="13">
    <source>
        <dbReference type="PROSITE" id="PS50132"/>
    </source>
</evidence>
<keyword evidence="12" id="KW-0812">Transmembrane</keyword>
<evidence type="ECO:0000313" key="16">
    <source>
        <dbReference type="Proteomes" id="UP001165780"/>
    </source>
</evidence>
<dbReference type="InterPro" id="IPR036305">
    <property type="entry name" value="RGS_sf"/>
</dbReference>
<organism evidence="16 17">
    <name type="scientific">Panthera pardus</name>
    <name type="common">Leopard</name>
    <name type="synonym">Felis pardus</name>
    <dbReference type="NCBI Taxonomy" id="9691"/>
    <lineage>
        <taxon>Eukaryota</taxon>
        <taxon>Metazoa</taxon>
        <taxon>Chordata</taxon>
        <taxon>Craniata</taxon>
        <taxon>Vertebrata</taxon>
        <taxon>Euteleostomi</taxon>
        <taxon>Mammalia</taxon>
        <taxon>Eutheria</taxon>
        <taxon>Laurasiatheria</taxon>
        <taxon>Carnivora</taxon>
        <taxon>Feliformia</taxon>
        <taxon>Felidae</taxon>
        <taxon>Pantherinae</taxon>
        <taxon>Panthera</taxon>
    </lineage>
</organism>
<evidence type="ECO:0000256" key="9">
    <source>
        <dbReference type="ARBA" id="ARBA00023136"/>
    </source>
</evidence>
<dbReference type="RefSeq" id="XP_019299072.1">
    <property type="nucleotide sequence ID" value="XM_019443527.2"/>
</dbReference>
<evidence type="ECO:0000259" key="14">
    <source>
        <dbReference type="PROSITE" id="PS50195"/>
    </source>
</evidence>
<evidence type="ECO:0000256" key="8">
    <source>
        <dbReference type="ARBA" id="ARBA00023121"/>
    </source>
</evidence>
<reference evidence="17" key="1">
    <citation type="submission" date="2025-08" db="UniProtKB">
        <authorList>
            <consortium name="RefSeq"/>
        </authorList>
    </citation>
    <scope>IDENTIFICATION</scope>
    <source>
        <tissue evidence="17">Whole blood</tissue>
    </source>
</reference>
<evidence type="ECO:0000256" key="1">
    <source>
        <dbReference type="ARBA" id="ARBA00004125"/>
    </source>
</evidence>
<keyword evidence="12" id="KW-1133">Transmembrane helix</keyword>
<dbReference type="Gene3D" id="1.10.167.10">
    <property type="entry name" value="Regulator of G-protein Signalling 4, domain 2"/>
    <property type="match status" value="1"/>
</dbReference>
<dbReference type="InterPro" id="IPR037896">
    <property type="entry name" value="SNX13_RGS"/>
</dbReference>
<feature type="transmembrane region" description="Helical" evidence="12">
    <location>
        <begin position="290"/>
        <end position="312"/>
    </location>
</feature>
<dbReference type="SUPFAM" id="SSF48097">
    <property type="entry name" value="Regulator of G-protein signaling, RGS"/>
    <property type="match status" value="1"/>
</dbReference>
<dbReference type="SMART" id="SM00312">
    <property type="entry name" value="PX"/>
    <property type="match status" value="1"/>
</dbReference>
<dbReference type="GO" id="GO:0009968">
    <property type="term" value="P:negative regulation of signal transduction"/>
    <property type="evidence" value="ECO:0007669"/>
    <property type="project" value="UniProtKB-KW"/>
</dbReference>
<feature type="compositionally biased region" description="Basic residues" evidence="11">
    <location>
        <begin position="161"/>
        <end position="172"/>
    </location>
</feature>
<dbReference type="CTD" id="23161"/>
<dbReference type="InterPro" id="IPR037437">
    <property type="entry name" value="SNX13_PX"/>
</dbReference>
<dbReference type="InterPro" id="IPR036871">
    <property type="entry name" value="PX_dom_sf"/>
</dbReference>
<dbReference type="CDD" id="cd06873">
    <property type="entry name" value="PX_SNX13"/>
    <property type="match status" value="1"/>
</dbReference>
<dbReference type="Proteomes" id="UP001165780">
    <property type="component" value="Unplaced"/>
</dbReference>
<dbReference type="PROSITE" id="PS50195">
    <property type="entry name" value="PX"/>
    <property type="match status" value="1"/>
</dbReference>
<dbReference type="InterPro" id="IPR013937">
    <property type="entry name" value="Sorting_nexin_C"/>
</dbReference>
<keyword evidence="6" id="KW-0967">Endosome</keyword>
<dbReference type="InterPro" id="IPR044926">
    <property type="entry name" value="RGS_subdomain_2"/>
</dbReference>